<evidence type="ECO:0000256" key="7">
    <source>
        <dbReference type="ARBA" id="ARBA00022918"/>
    </source>
</evidence>
<evidence type="ECO:0000256" key="3">
    <source>
        <dbReference type="ARBA" id="ARBA00022695"/>
    </source>
</evidence>
<dbReference type="PANTHER" id="PTHR37984:SF5">
    <property type="entry name" value="PROTEIN NYNRIN-LIKE"/>
    <property type="match status" value="1"/>
</dbReference>
<dbReference type="InterPro" id="IPR041588">
    <property type="entry name" value="Integrase_H2C2"/>
</dbReference>
<dbReference type="CDD" id="cd01647">
    <property type="entry name" value="RT_LTR"/>
    <property type="match status" value="1"/>
</dbReference>
<evidence type="ECO:0000313" key="11">
    <source>
        <dbReference type="EMBL" id="GEU39956.1"/>
    </source>
</evidence>
<dbReference type="InterPro" id="IPR041373">
    <property type="entry name" value="RT_RNaseH"/>
</dbReference>
<dbReference type="AlphaFoldDB" id="A0A6L2JSG4"/>
<evidence type="ECO:0000259" key="10">
    <source>
        <dbReference type="Pfam" id="PF17921"/>
    </source>
</evidence>
<feature type="domain" description="Integrase zinc-binding" evidence="10">
    <location>
        <begin position="629"/>
        <end position="682"/>
    </location>
</feature>
<keyword evidence="6" id="KW-0378">Hydrolase</keyword>
<dbReference type="InterPro" id="IPR043128">
    <property type="entry name" value="Rev_trsase/Diguanyl_cyclase"/>
</dbReference>
<proteinExistence type="predicted"/>
<feature type="domain" description="Reverse transcriptase RNase H-like" evidence="9">
    <location>
        <begin position="446"/>
        <end position="549"/>
    </location>
</feature>
<gene>
    <name evidence="11" type="ORF">Tci_011934</name>
</gene>
<dbReference type="GO" id="GO:0004519">
    <property type="term" value="F:endonuclease activity"/>
    <property type="evidence" value="ECO:0007669"/>
    <property type="project" value="UniProtKB-KW"/>
</dbReference>
<organism evidence="11">
    <name type="scientific">Tanacetum cinerariifolium</name>
    <name type="common">Dalmatian daisy</name>
    <name type="synonym">Chrysanthemum cinerariifolium</name>
    <dbReference type="NCBI Taxonomy" id="118510"/>
    <lineage>
        <taxon>Eukaryota</taxon>
        <taxon>Viridiplantae</taxon>
        <taxon>Streptophyta</taxon>
        <taxon>Embryophyta</taxon>
        <taxon>Tracheophyta</taxon>
        <taxon>Spermatophyta</taxon>
        <taxon>Magnoliopsida</taxon>
        <taxon>eudicotyledons</taxon>
        <taxon>Gunneridae</taxon>
        <taxon>Pentapetalae</taxon>
        <taxon>asterids</taxon>
        <taxon>campanulids</taxon>
        <taxon>Asterales</taxon>
        <taxon>Asteraceae</taxon>
        <taxon>Asteroideae</taxon>
        <taxon>Anthemideae</taxon>
        <taxon>Anthemidinae</taxon>
        <taxon>Tanacetum</taxon>
    </lineage>
</organism>
<dbReference type="InterPro" id="IPR021109">
    <property type="entry name" value="Peptidase_aspartic_dom_sf"/>
</dbReference>
<evidence type="ECO:0000256" key="1">
    <source>
        <dbReference type="ARBA" id="ARBA00012493"/>
    </source>
</evidence>
<dbReference type="SUPFAM" id="SSF56672">
    <property type="entry name" value="DNA/RNA polymerases"/>
    <property type="match status" value="1"/>
</dbReference>
<evidence type="ECO:0000256" key="5">
    <source>
        <dbReference type="ARBA" id="ARBA00022759"/>
    </source>
</evidence>
<sequence>MAECLALADLGASINLMPFSVWKRLSLPDLTPTCMALELADHSISRPVGVAEDVYVKVGSFHFPTDFVVVDFNADPRVPLILGRSFLKTGRALIDVFEGELTLHVGKEAITFNLDQTSRYSANYSDMTAKRIDVIDMAFEEYSQEVLGFSNTISSGNPTPYYDPIGFTTSLTLTPFGNSDFLLEEVDAFLAIEDDPTSPEFYQSYLDPEELKIYEAKSDKSSIDEPSEVELKDLPPHLEYAFLEGDDKLPIIISKDMNVEKKTALITVLKSHKRAIAWKLTDIKGIDPEFYTHKILMEEDFKPAIQHQRREETTFTCPYETFAYRRMPFGLCNAPSTFQRRMMLIFHDMIEETMEVFMDEFSVFGNSFQNCLSHFERMLKRCEDTNLCLNWEKSHFMVKEDFSKIARPMTRLLEKDIPFIFSQECVEAFQTLKRKLTEALILIAPDWDMPFELMCKASDFAIGAVKGQRQDKHFRPLHYANKTMTEAESNYTMTKKEMLAVVYAFEKFWSYLIMNKRIVYTDHSALKYLFAKKNSKARLLRWVLLLHKFTFKVIDTKGAKNLAADHLSRLENPHQNVLDPKEINESFPLETLNLKSKFVKDVKHYFWDDPFLFKICADQVIRRCVSGQEAVEILKAFYYGPTGGHHGPNYTAKKVFDSGFYWPSIYRDAQDLVKNCDVYQRQGKISQRDEMPQNSIQALKHANFDLMTSGDHKKVQINELNELCDQAYENSLIYKEKTKRLHDSKIKNRVFNIGNKVLLFNSRLKIFFGKLKSRWSGPFIIS</sequence>
<dbReference type="CDD" id="cd00303">
    <property type="entry name" value="retropepsin_like"/>
    <property type="match status" value="1"/>
</dbReference>
<dbReference type="EC" id="2.7.7.49" evidence="1"/>
<dbReference type="Gene3D" id="1.10.340.70">
    <property type="match status" value="1"/>
</dbReference>
<dbReference type="Gene3D" id="2.40.70.10">
    <property type="entry name" value="Acid Proteases"/>
    <property type="match status" value="1"/>
</dbReference>
<feature type="domain" description="Reverse transcriptase" evidence="8">
    <location>
        <begin position="310"/>
        <end position="398"/>
    </location>
</feature>
<comment type="caution">
    <text evidence="11">The sequence shown here is derived from an EMBL/GenBank/DDBJ whole genome shotgun (WGS) entry which is preliminary data.</text>
</comment>
<dbReference type="Pfam" id="PF17917">
    <property type="entry name" value="RT_RNaseH"/>
    <property type="match status" value="1"/>
</dbReference>
<dbReference type="Pfam" id="PF17921">
    <property type="entry name" value="Integrase_H2C2"/>
    <property type="match status" value="1"/>
</dbReference>
<dbReference type="InterPro" id="IPR000477">
    <property type="entry name" value="RT_dom"/>
</dbReference>
<dbReference type="Pfam" id="PF00078">
    <property type="entry name" value="RVT_1"/>
    <property type="match status" value="1"/>
</dbReference>
<dbReference type="InterPro" id="IPR043502">
    <property type="entry name" value="DNA/RNA_pol_sf"/>
</dbReference>
<keyword evidence="2" id="KW-0808">Transferase</keyword>
<evidence type="ECO:0000256" key="6">
    <source>
        <dbReference type="ARBA" id="ARBA00022801"/>
    </source>
</evidence>
<accession>A0A6L2JSG4</accession>
<dbReference type="EMBL" id="BKCJ010001239">
    <property type="protein sequence ID" value="GEU39956.1"/>
    <property type="molecule type" value="Genomic_DNA"/>
</dbReference>
<protein>
    <recommendedName>
        <fullName evidence="1">RNA-directed DNA polymerase</fullName>
        <ecNumber evidence="1">2.7.7.49</ecNumber>
    </recommendedName>
</protein>
<dbReference type="InterPro" id="IPR050951">
    <property type="entry name" value="Retrovirus_Pol_polyprotein"/>
</dbReference>
<keyword evidence="7 11" id="KW-0695">RNA-directed DNA polymerase</keyword>
<dbReference type="CDD" id="cd09274">
    <property type="entry name" value="RNase_HI_RT_Ty3"/>
    <property type="match status" value="1"/>
</dbReference>
<dbReference type="Gene3D" id="3.30.70.270">
    <property type="match status" value="1"/>
</dbReference>
<dbReference type="Gene3D" id="3.10.10.10">
    <property type="entry name" value="HIV Type 1 Reverse Transcriptase, subunit A, domain 1"/>
    <property type="match status" value="1"/>
</dbReference>
<name>A0A6L2JSG4_TANCI</name>
<evidence type="ECO:0000259" key="8">
    <source>
        <dbReference type="Pfam" id="PF00078"/>
    </source>
</evidence>
<keyword evidence="5" id="KW-0255">Endonuclease</keyword>
<evidence type="ECO:0000256" key="4">
    <source>
        <dbReference type="ARBA" id="ARBA00022722"/>
    </source>
</evidence>
<reference evidence="11" key="1">
    <citation type="journal article" date="2019" name="Sci. Rep.">
        <title>Draft genome of Tanacetum cinerariifolium, the natural source of mosquito coil.</title>
        <authorList>
            <person name="Yamashiro T."/>
            <person name="Shiraishi A."/>
            <person name="Satake H."/>
            <person name="Nakayama K."/>
        </authorList>
    </citation>
    <scope>NUCLEOTIDE SEQUENCE</scope>
</reference>
<dbReference type="GO" id="GO:0003964">
    <property type="term" value="F:RNA-directed DNA polymerase activity"/>
    <property type="evidence" value="ECO:0007669"/>
    <property type="project" value="UniProtKB-KW"/>
</dbReference>
<keyword evidence="4" id="KW-0540">Nuclease</keyword>
<evidence type="ECO:0000256" key="2">
    <source>
        <dbReference type="ARBA" id="ARBA00022679"/>
    </source>
</evidence>
<dbReference type="GO" id="GO:0016787">
    <property type="term" value="F:hydrolase activity"/>
    <property type="evidence" value="ECO:0007669"/>
    <property type="project" value="UniProtKB-KW"/>
</dbReference>
<evidence type="ECO:0000259" key="9">
    <source>
        <dbReference type="Pfam" id="PF17917"/>
    </source>
</evidence>
<dbReference type="PANTHER" id="PTHR37984">
    <property type="entry name" value="PROTEIN CBG26694"/>
    <property type="match status" value="1"/>
</dbReference>
<keyword evidence="3" id="KW-0548">Nucleotidyltransferase</keyword>